<dbReference type="InterPro" id="IPR046336">
    <property type="entry name" value="Lon_prtase_N_sf"/>
</dbReference>
<dbReference type="InterPro" id="IPR015947">
    <property type="entry name" value="PUA-like_sf"/>
</dbReference>
<dbReference type="Gene3D" id="2.30.130.40">
    <property type="entry name" value="LON domain-like"/>
    <property type="match status" value="1"/>
</dbReference>
<feature type="domain" description="Lon N-terminal" evidence="2">
    <location>
        <begin position="1"/>
        <end position="163"/>
    </location>
</feature>
<dbReference type="EMBL" id="CASHTH010000144">
    <property type="protein sequence ID" value="CAI7992398.1"/>
    <property type="molecule type" value="Genomic_DNA"/>
</dbReference>
<keyword evidence="4" id="KW-1185">Reference proteome</keyword>
<evidence type="ECO:0000256" key="1">
    <source>
        <dbReference type="SAM" id="Coils"/>
    </source>
</evidence>
<protein>
    <submittedName>
        <fullName evidence="3">Lon protease</fullName>
    </submittedName>
</protein>
<dbReference type="SMART" id="SM00464">
    <property type="entry name" value="LON"/>
    <property type="match status" value="1"/>
</dbReference>
<dbReference type="InterPro" id="IPR003111">
    <property type="entry name" value="Lon_prtase_N"/>
</dbReference>
<dbReference type="Gene3D" id="1.20.58.1480">
    <property type="match status" value="1"/>
</dbReference>
<dbReference type="Proteomes" id="UP001174909">
    <property type="component" value="Unassembled WGS sequence"/>
</dbReference>
<accession>A0AA35QUK0</accession>
<evidence type="ECO:0000313" key="4">
    <source>
        <dbReference type="Proteomes" id="UP001174909"/>
    </source>
</evidence>
<dbReference type="SUPFAM" id="SSF88697">
    <property type="entry name" value="PUA domain-like"/>
    <property type="match status" value="1"/>
</dbReference>
<organism evidence="3 4">
    <name type="scientific">Geodia barretti</name>
    <name type="common">Barrett's horny sponge</name>
    <dbReference type="NCBI Taxonomy" id="519541"/>
    <lineage>
        <taxon>Eukaryota</taxon>
        <taxon>Metazoa</taxon>
        <taxon>Porifera</taxon>
        <taxon>Demospongiae</taxon>
        <taxon>Heteroscleromorpha</taxon>
        <taxon>Tetractinellida</taxon>
        <taxon>Astrophorina</taxon>
        <taxon>Geodiidae</taxon>
        <taxon>Geodia</taxon>
    </lineage>
</organism>
<dbReference type="GO" id="GO:0006508">
    <property type="term" value="P:proteolysis"/>
    <property type="evidence" value="ECO:0007669"/>
    <property type="project" value="UniProtKB-KW"/>
</dbReference>
<dbReference type="PANTHER" id="PTHR46732:SF8">
    <property type="entry name" value="ATP-DEPENDENT PROTEASE LA (LON) DOMAIN PROTEIN"/>
    <property type="match status" value="1"/>
</dbReference>
<dbReference type="AlphaFoldDB" id="A0AA35QUK0"/>
<keyword evidence="1" id="KW-0175">Coiled coil</keyword>
<dbReference type="PANTHER" id="PTHR46732">
    <property type="entry name" value="ATP-DEPENDENT PROTEASE LA (LON) DOMAIN PROTEIN"/>
    <property type="match status" value="1"/>
</dbReference>
<dbReference type="Pfam" id="PF02190">
    <property type="entry name" value="LON_substr_bdg"/>
    <property type="match status" value="1"/>
</dbReference>
<reference evidence="3" key="1">
    <citation type="submission" date="2023-03" db="EMBL/GenBank/DDBJ databases">
        <authorList>
            <person name="Steffen K."/>
            <person name="Cardenas P."/>
        </authorList>
    </citation>
    <scope>NUCLEOTIDE SEQUENCE</scope>
</reference>
<name>A0AA35QUK0_GEOBA</name>
<sequence length="181" mass="20617">MLQDCLDSDSRFGIVLIKSGDEVGQPAIPHPVGTVAHITQVNEIRGDRFFVAITGERRFKINTITQHRPYITADVSVLPDDDAEEARPQSEDIRQLLNEYLRLITGLQGGWTSEVRTSRDPAVLSYYIAETLLIDLSEKQQLLEQPSVASRLESEAEVLRRDIDQLRQRVAVEMRDRFSRQ</sequence>
<keyword evidence="3" id="KW-0378">Hydrolase</keyword>
<dbReference type="PROSITE" id="PS51787">
    <property type="entry name" value="LON_N"/>
    <property type="match status" value="1"/>
</dbReference>
<gene>
    <name evidence="3" type="ORF">GBAR_LOCUS983</name>
</gene>
<proteinExistence type="predicted"/>
<comment type="caution">
    <text evidence="3">The sequence shown here is derived from an EMBL/GenBank/DDBJ whole genome shotgun (WGS) entry which is preliminary data.</text>
</comment>
<feature type="coiled-coil region" evidence="1">
    <location>
        <begin position="149"/>
        <end position="176"/>
    </location>
</feature>
<evidence type="ECO:0000313" key="3">
    <source>
        <dbReference type="EMBL" id="CAI7992398.1"/>
    </source>
</evidence>
<keyword evidence="3" id="KW-0645">Protease</keyword>
<dbReference type="GO" id="GO:0008233">
    <property type="term" value="F:peptidase activity"/>
    <property type="evidence" value="ECO:0007669"/>
    <property type="project" value="UniProtKB-KW"/>
</dbReference>
<evidence type="ECO:0000259" key="2">
    <source>
        <dbReference type="PROSITE" id="PS51787"/>
    </source>
</evidence>